<protein>
    <recommendedName>
        <fullName evidence="6">Large ribosomal subunit protein mL49</fullName>
    </recommendedName>
</protein>
<dbReference type="Proteomes" id="UP000288168">
    <property type="component" value="Unassembled WGS sequence"/>
</dbReference>
<proteinExistence type="inferred from homology"/>
<evidence type="ECO:0000256" key="5">
    <source>
        <dbReference type="ARBA" id="ARBA00023274"/>
    </source>
</evidence>
<dbReference type="PANTHER" id="PTHR13477:SF0">
    <property type="entry name" value="LARGE RIBOSOMAL SUBUNIT PROTEIN ML49"/>
    <property type="match status" value="1"/>
</dbReference>
<dbReference type="EMBL" id="NKCI01000003">
    <property type="protein sequence ID" value="RSL72767.1"/>
    <property type="molecule type" value="Genomic_DNA"/>
</dbReference>
<name>A0A428R5N8_9HYPO</name>
<dbReference type="PANTHER" id="PTHR13477">
    <property type="entry name" value="MITOCHONDRIAL 39S RIBOSOMAL PROTEIN L49"/>
    <property type="match status" value="1"/>
</dbReference>
<reference evidence="8 9" key="1">
    <citation type="submission" date="2017-06" db="EMBL/GenBank/DDBJ databases">
        <title>Comparative genomic analysis of Ambrosia Fusariam Clade fungi.</title>
        <authorList>
            <person name="Stajich J.E."/>
            <person name="Carrillo J."/>
            <person name="Kijimoto T."/>
            <person name="Eskalen A."/>
            <person name="O'Donnell K."/>
            <person name="Kasson M."/>
        </authorList>
    </citation>
    <scope>NUCLEOTIDE SEQUENCE [LARGE SCALE GENOMIC DNA]</scope>
    <source>
        <strain evidence="8 9">NRRL62584</strain>
    </source>
</reference>
<keyword evidence="3" id="KW-0689">Ribosomal protein</keyword>
<dbReference type="Pfam" id="PF05046">
    <property type="entry name" value="Img2"/>
    <property type="match status" value="1"/>
</dbReference>
<keyword evidence="9" id="KW-1185">Reference proteome</keyword>
<evidence type="ECO:0000256" key="1">
    <source>
        <dbReference type="ARBA" id="ARBA00004173"/>
    </source>
</evidence>
<dbReference type="InterPro" id="IPR007740">
    <property type="entry name" value="Ribosomal_mL49"/>
</dbReference>
<evidence type="ECO:0000256" key="2">
    <source>
        <dbReference type="ARBA" id="ARBA00005677"/>
    </source>
</evidence>
<keyword evidence="5" id="KW-0687">Ribonucleoprotein</keyword>
<gene>
    <name evidence="8" type="ORF">CEP54_000678</name>
</gene>
<dbReference type="AlphaFoldDB" id="A0A428R5N8"/>
<accession>A0A428R5N8</accession>
<organism evidence="8 9">
    <name type="scientific">Fusarium duplospermum</name>
    <dbReference type="NCBI Taxonomy" id="1325734"/>
    <lineage>
        <taxon>Eukaryota</taxon>
        <taxon>Fungi</taxon>
        <taxon>Dikarya</taxon>
        <taxon>Ascomycota</taxon>
        <taxon>Pezizomycotina</taxon>
        <taxon>Sordariomycetes</taxon>
        <taxon>Hypocreomycetidae</taxon>
        <taxon>Hypocreales</taxon>
        <taxon>Nectriaceae</taxon>
        <taxon>Fusarium</taxon>
        <taxon>Fusarium solani species complex</taxon>
    </lineage>
</organism>
<keyword evidence="4" id="KW-0496">Mitochondrion</keyword>
<evidence type="ECO:0000256" key="4">
    <source>
        <dbReference type="ARBA" id="ARBA00023128"/>
    </source>
</evidence>
<sequence length="168" mass="19155">MRLFAPRSLSTGCQALLQRPVPLVQRCTYASASQPTFKTHAGYRTNPLDKPVNPNKKNKIPYKDRPMKRSFAPLPTKTEEQLAAAFPYIVRRTPYSQLPVYQKWMSGGNRVIVLIKKVDGDRTRLVEDLATALEVKRSDIRLNPTTQHIEIKGPYFKPAMDWLLNAGF</sequence>
<dbReference type="GO" id="GO:0005762">
    <property type="term" value="C:mitochondrial large ribosomal subunit"/>
    <property type="evidence" value="ECO:0007669"/>
    <property type="project" value="TreeGrafter"/>
</dbReference>
<dbReference type="STRING" id="1325734.A0A428R5N8"/>
<evidence type="ECO:0000313" key="8">
    <source>
        <dbReference type="EMBL" id="RSL72767.1"/>
    </source>
</evidence>
<dbReference type="Gene3D" id="3.30.780.10">
    <property type="entry name" value="SUI1-like domain"/>
    <property type="match status" value="1"/>
</dbReference>
<dbReference type="OrthoDB" id="19439at2759"/>
<feature type="compositionally biased region" description="Low complexity" evidence="7">
    <location>
        <begin position="46"/>
        <end position="55"/>
    </location>
</feature>
<evidence type="ECO:0000256" key="3">
    <source>
        <dbReference type="ARBA" id="ARBA00022980"/>
    </source>
</evidence>
<feature type="region of interest" description="Disordered" evidence="7">
    <location>
        <begin position="38"/>
        <end position="70"/>
    </location>
</feature>
<dbReference type="GO" id="GO:0003735">
    <property type="term" value="F:structural constituent of ribosome"/>
    <property type="evidence" value="ECO:0007669"/>
    <property type="project" value="InterPro"/>
</dbReference>
<evidence type="ECO:0000256" key="7">
    <source>
        <dbReference type="SAM" id="MobiDB-lite"/>
    </source>
</evidence>
<comment type="subcellular location">
    <subcellularLocation>
        <location evidence="1">Mitochondrion</location>
    </subcellularLocation>
</comment>
<dbReference type="GO" id="GO:0006412">
    <property type="term" value="P:translation"/>
    <property type="evidence" value="ECO:0007669"/>
    <property type="project" value="InterPro"/>
</dbReference>
<comment type="caution">
    <text evidence="8">The sequence shown here is derived from an EMBL/GenBank/DDBJ whole genome shotgun (WGS) entry which is preliminary data.</text>
</comment>
<evidence type="ECO:0000256" key="6">
    <source>
        <dbReference type="ARBA" id="ARBA00035191"/>
    </source>
</evidence>
<evidence type="ECO:0000313" key="9">
    <source>
        <dbReference type="Proteomes" id="UP000288168"/>
    </source>
</evidence>
<comment type="similarity">
    <text evidence="2">Belongs to the mitochondrion-specific ribosomal protein mL49 family.</text>
</comment>